<dbReference type="Pfam" id="PF13416">
    <property type="entry name" value="SBP_bac_8"/>
    <property type="match status" value="1"/>
</dbReference>
<dbReference type="Gene3D" id="3.40.190.10">
    <property type="entry name" value="Periplasmic binding protein-like II"/>
    <property type="match status" value="1"/>
</dbReference>
<evidence type="ECO:0000256" key="2">
    <source>
        <dbReference type="ARBA" id="ARBA00008520"/>
    </source>
</evidence>
<comment type="similarity">
    <text evidence="2">Belongs to the bacterial solute-binding protein 1 family.</text>
</comment>
<feature type="chain" id="PRO_5045631225" evidence="7">
    <location>
        <begin position="32"/>
        <end position="454"/>
    </location>
</feature>
<evidence type="ECO:0000256" key="1">
    <source>
        <dbReference type="ARBA" id="ARBA00004196"/>
    </source>
</evidence>
<dbReference type="PANTHER" id="PTHR43649">
    <property type="entry name" value="ARABINOSE-BINDING PROTEIN-RELATED"/>
    <property type="match status" value="1"/>
</dbReference>
<dbReference type="Proteomes" id="UP001499884">
    <property type="component" value="Unassembled WGS sequence"/>
</dbReference>
<dbReference type="InterPro" id="IPR050490">
    <property type="entry name" value="Bact_solute-bd_prot1"/>
</dbReference>
<reference evidence="9" key="1">
    <citation type="journal article" date="2019" name="Int. J. Syst. Evol. Microbiol.">
        <title>The Global Catalogue of Microorganisms (GCM) 10K type strain sequencing project: providing services to taxonomists for standard genome sequencing and annotation.</title>
        <authorList>
            <consortium name="The Broad Institute Genomics Platform"/>
            <consortium name="The Broad Institute Genome Sequencing Center for Infectious Disease"/>
            <person name="Wu L."/>
            <person name="Ma J."/>
        </authorList>
    </citation>
    <scope>NUCLEOTIDE SEQUENCE [LARGE SCALE GENOMIC DNA]</scope>
    <source>
        <strain evidence="9">JCM 30846</strain>
    </source>
</reference>
<protein>
    <submittedName>
        <fullName evidence="8">Sugar ABC transporter substrate-binding protein</fullName>
    </submittedName>
</protein>
<dbReference type="InterPro" id="IPR006059">
    <property type="entry name" value="SBP"/>
</dbReference>
<dbReference type="CDD" id="cd13585">
    <property type="entry name" value="PBP2_TMBP_like"/>
    <property type="match status" value="1"/>
</dbReference>
<evidence type="ECO:0000256" key="5">
    <source>
        <dbReference type="ARBA" id="ARBA00022764"/>
    </source>
</evidence>
<dbReference type="RefSeq" id="WP_345641909.1">
    <property type="nucleotide sequence ID" value="NZ_BAABEP010000004.1"/>
</dbReference>
<evidence type="ECO:0000313" key="8">
    <source>
        <dbReference type="EMBL" id="GAA3715113.1"/>
    </source>
</evidence>
<dbReference type="SUPFAM" id="SSF53850">
    <property type="entry name" value="Periplasmic binding protein-like II"/>
    <property type="match status" value="1"/>
</dbReference>
<feature type="signal peptide" evidence="7">
    <location>
        <begin position="1"/>
        <end position="31"/>
    </location>
</feature>
<dbReference type="PROSITE" id="PS51257">
    <property type="entry name" value="PROKAR_LIPOPROTEIN"/>
    <property type="match status" value="1"/>
</dbReference>
<dbReference type="PROSITE" id="PS51318">
    <property type="entry name" value="TAT"/>
    <property type="match status" value="1"/>
</dbReference>
<evidence type="ECO:0000256" key="4">
    <source>
        <dbReference type="ARBA" id="ARBA00022729"/>
    </source>
</evidence>
<name>A0ABP7E6T4_9ACTN</name>
<keyword evidence="3" id="KW-0813">Transport</keyword>
<dbReference type="InterPro" id="IPR006311">
    <property type="entry name" value="TAT_signal"/>
</dbReference>
<proteinExistence type="inferred from homology"/>
<keyword evidence="5" id="KW-0574">Periplasm</keyword>
<keyword evidence="4 7" id="KW-0732">Signal</keyword>
<dbReference type="InterPro" id="IPR006061">
    <property type="entry name" value="SBP_1_CS"/>
</dbReference>
<evidence type="ECO:0000313" key="9">
    <source>
        <dbReference type="Proteomes" id="UP001499884"/>
    </source>
</evidence>
<dbReference type="EMBL" id="BAABEP010000004">
    <property type="protein sequence ID" value="GAA3715113.1"/>
    <property type="molecule type" value="Genomic_DNA"/>
</dbReference>
<keyword evidence="9" id="KW-1185">Reference proteome</keyword>
<evidence type="ECO:0000256" key="3">
    <source>
        <dbReference type="ARBA" id="ARBA00022448"/>
    </source>
</evidence>
<feature type="region of interest" description="Disordered" evidence="6">
    <location>
        <begin position="317"/>
        <end position="338"/>
    </location>
</feature>
<evidence type="ECO:0000256" key="7">
    <source>
        <dbReference type="SAM" id="SignalP"/>
    </source>
</evidence>
<organism evidence="8 9">
    <name type="scientific">Streptomyces tremellae</name>
    <dbReference type="NCBI Taxonomy" id="1124239"/>
    <lineage>
        <taxon>Bacteria</taxon>
        <taxon>Bacillati</taxon>
        <taxon>Actinomycetota</taxon>
        <taxon>Actinomycetes</taxon>
        <taxon>Kitasatosporales</taxon>
        <taxon>Streptomycetaceae</taxon>
        <taxon>Streptomyces</taxon>
    </lineage>
</organism>
<dbReference type="PROSITE" id="PS01037">
    <property type="entry name" value="SBP_BACTERIAL_1"/>
    <property type="match status" value="1"/>
</dbReference>
<sequence>MRTRARRLVAAAAAAGLAAVVSGCGAGSATAGGTTVNWWTWDDKQAAAYQTCADAFEKDHPGVTVRISQYDVNDYFTKLLSGFVADTAPDAFMNSGQFFQQYAALGQLEPLDGYVKKSGLDLKQYATGTDSYRYTDGKLYALPMDWATAGLYYNKDMLTKAGYTAADIDDLTWNPDDGGTFGAMIAHLTVDSHGRRGDQSGFDRKHVEVYGIGALGVQDFTGQTSWNPLVSTLGWRMGDRPQWPTVFRYDDPRFVRTMNWVRKITDEGYAPTEGEFTSAGNAPSSSQLLGSGKVAIADDGSWSATQYPGIPKLRFGLAPEPKGPTGRRAAESNSNGNMIWSGSRHKDLAWQWVSYQESEPCQTAAGRSGTFFPSIPASMDASAAALKKKGVDLSSFVDAQKSGALYPVPAYGNGTAIQKTVQPLLQSFFAHDRGDDVFPQIARETRKLLAQRDD</sequence>
<gene>
    <name evidence="8" type="ORF">GCM10023082_11100</name>
</gene>
<dbReference type="PANTHER" id="PTHR43649:SF31">
    <property type="entry name" value="SN-GLYCEROL-3-PHOSPHATE-BINDING PERIPLASMIC PROTEIN UGPB"/>
    <property type="match status" value="1"/>
</dbReference>
<comment type="subcellular location">
    <subcellularLocation>
        <location evidence="1">Cell envelope</location>
    </subcellularLocation>
</comment>
<comment type="caution">
    <text evidence="8">The sequence shown here is derived from an EMBL/GenBank/DDBJ whole genome shotgun (WGS) entry which is preliminary data.</text>
</comment>
<evidence type="ECO:0000256" key="6">
    <source>
        <dbReference type="SAM" id="MobiDB-lite"/>
    </source>
</evidence>
<accession>A0ABP7E6T4</accession>